<keyword evidence="2" id="KW-1185">Reference proteome</keyword>
<dbReference type="Proteomes" id="UP000523795">
    <property type="component" value="Unassembled WGS sequence"/>
</dbReference>
<comment type="caution">
    <text evidence="1">The sequence shown here is derived from an EMBL/GenBank/DDBJ whole genome shotgun (WGS) entry which is preliminary data.</text>
</comment>
<reference evidence="1 2" key="1">
    <citation type="submission" date="2020-04" db="EMBL/GenBank/DDBJ databases">
        <authorList>
            <person name="Liu S."/>
        </authorList>
    </citation>
    <scope>NUCLEOTIDE SEQUENCE [LARGE SCALE GENOMIC DNA]</scope>
    <source>
        <strain evidence="1 2">CGMCC 1.15091</strain>
    </source>
</reference>
<protein>
    <recommendedName>
        <fullName evidence="3">Aconitate hydratase</fullName>
    </recommendedName>
</protein>
<evidence type="ECO:0008006" key="3">
    <source>
        <dbReference type="Google" id="ProtNLM"/>
    </source>
</evidence>
<evidence type="ECO:0000313" key="1">
    <source>
        <dbReference type="EMBL" id="NKX49504.1"/>
    </source>
</evidence>
<organism evidence="1 2">
    <name type="scientific">Arthrobacter deserti</name>
    <dbReference type="NCBI Taxonomy" id="1742687"/>
    <lineage>
        <taxon>Bacteria</taxon>
        <taxon>Bacillati</taxon>
        <taxon>Actinomycetota</taxon>
        <taxon>Actinomycetes</taxon>
        <taxon>Micrococcales</taxon>
        <taxon>Micrococcaceae</taxon>
        <taxon>Arthrobacter</taxon>
    </lineage>
</organism>
<name>A0ABX1JM99_9MICC</name>
<evidence type="ECO:0000313" key="2">
    <source>
        <dbReference type="Proteomes" id="UP000523795"/>
    </source>
</evidence>
<sequence length="49" mass="5292">KTLKVTATAEDGSTTSFDAVVRIDTPGEADYYRNGGILQYVLRQISAAK</sequence>
<dbReference type="InterPro" id="IPR015928">
    <property type="entry name" value="Aconitase/3IPM_dehydase_swvl"/>
</dbReference>
<dbReference type="Gene3D" id="3.20.19.10">
    <property type="entry name" value="Aconitase, domain 4"/>
    <property type="match status" value="1"/>
</dbReference>
<dbReference type="EMBL" id="JAAZSR010000021">
    <property type="protein sequence ID" value="NKX49504.1"/>
    <property type="molecule type" value="Genomic_DNA"/>
</dbReference>
<proteinExistence type="predicted"/>
<accession>A0ABX1JM99</accession>
<gene>
    <name evidence="1" type="ORF">HER39_02690</name>
</gene>
<feature type="non-terminal residue" evidence="1">
    <location>
        <position position="1"/>
    </location>
</feature>